<evidence type="ECO:0000256" key="1">
    <source>
        <dbReference type="SAM" id="SignalP"/>
    </source>
</evidence>
<feature type="signal peptide" evidence="1">
    <location>
        <begin position="1"/>
        <end position="22"/>
    </location>
</feature>
<accession>A0A932CL90</accession>
<comment type="caution">
    <text evidence="3">The sequence shown here is derived from an EMBL/GenBank/DDBJ whole genome shotgun (WGS) entry which is preliminary data.</text>
</comment>
<protein>
    <submittedName>
        <fullName evidence="3">Neutral/alkaline non-lysosomal ceramidase N-terminal domain-containing protein</fullName>
    </submittedName>
</protein>
<dbReference type="Proteomes" id="UP000769766">
    <property type="component" value="Unassembled WGS sequence"/>
</dbReference>
<gene>
    <name evidence="3" type="ORF">HYY20_01130</name>
</gene>
<dbReference type="AlphaFoldDB" id="A0A932CL90"/>
<dbReference type="InterPro" id="IPR031329">
    <property type="entry name" value="NEUT/ALK_ceramidase_N"/>
</dbReference>
<keyword evidence="1" id="KW-0732">Signal</keyword>
<name>A0A932CL90_UNCTE</name>
<proteinExistence type="predicted"/>
<feature type="domain" description="Neutral/alkaline non-lysosomal ceramidase N-terminal" evidence="2">
    <location>
        <begin position="46"/>
        <end position="258"/>
    </location>
</feature>
<evidence type="ECO:0000313" key="3">
    <source>
        <dbReference type="EMBL" id="MBI2875465.1"/>
    </source>
</evidence>
<feature type="chain" id="PRO_5036815991" evidence="1">
    <location>
        <begin position="23"/>
        <end position="446"/>
    </location>
</feature>
<evidence type="ECO:0000259" key="2">
    <source>
        <dbReference type="Pfam" id="PF04734"/>
    </source>
</evidence>
<dbReference type="EMBL" id="JACPRF010000033">
    <property type="protein sequence ID" value="MBI2875465.1"/>
    <property type="molecule type" value="Genomic_DNA"/>
</dbReference>
<organism evidence="3 4">
    <name type="scientific">Tectimicrobiota bacterium</name>
    <dbReference type="NCBI Taxonomy" id="2528274"/>
    <lineage>
        <taxon>Bacteria</taxon>
        <taxon>Pseudomonadati</taxon>
        <taxon>Nitrospinota/Tectimicrobiota group</taxon>
        <taxon>Candidatus Tectimicrobiota</taxon>
    </lineage>
</organism>
<reference evidence="3" key="1">
    <citation type="submission" date="2020-07" db="EMBL/GenBank/DDBJ databases">
        <title>Huge and variable diversity of episymbiotic CPR bacteria and DPANN archaea in groundwater ecosystems.</title>
        <authorList>
            <person name="He C.Y."/>
            <person name="Keren R."/>
            <person name="Whittaker M."/>
            <person name="Farag I.F."/>
            <person name="Doudna J."/>
            <person name="Cate J.H.D."/>
            <person name="Banfield J.F."/>
        </authorList>
    </citation>
    <scope>NUCLEOTIDE SEQUENCE</scope>
    <source>
        <strain evidence="3">NC_groundwater_672_Ag_B-0.1um_62_36</strain>
    </source>
</reference>
<dbReference type="Pfam" id="PF04734">
    <property type="entry name" value="Ceramidase_alk"/>
    <property type="match status" value="1"/>
</dbReference>
<sequence length="446" mass="49171">MLTKVSLFCLMALVWVASWGEAAGEAPPSSPAAETRRASHEPLWAGAAKEEITPTERVYLAGFGPNRASRGVHDPLHARALVLKQGEVTIGLVVLDLLGLWGDDVRRIKRGAKEILGDRLIVASTHDHSAPDLIGAWGPSLLGLGLLPYRSGVDRDYLRLLRRKVVSSLRAAHRNLREARLKFASTQVDGVSVNIRDRSRLDKELVALRVEAAPGGETIATLINFACHAEVLWSNNRLVTADFPGYLCRKVEEELGGTALFFNAALGGMVTANVARDSRGKELHTFAEAERIGHTLARAAVEALRSGQPAVDPELSWKSAELAIPFENWRYRWARRFGILKRKLDDGRLRTEVAVVGIGPGQMVTVPGEPLPNLGWELKKMMGGPYKFVLGLAGDELGYILDEQDFSKRRYAYERSMSVSRQTWPIVYRALKGLLQEQEAGHPIAR</sequence>
<evidence type="ECO:0000313" key="4">
    <source>
        <dbReference type="Proteomes" id="UP000769766"/>
    </source>
</evidence>